<dbReference type="PANTHER" id="PTHR33930:SF2">
    <property type="entry name" value="BLR3452 PROTEIN"/>
    <property type="match status" value="1"/>
</dbReference>
<dbReference type="SUPFAM" id="SSF69118">
    <property type="entry name" value="AhpD-like"/>
    <property type="match status" value="1"/>
</dbReference>
<dbReference type="STRING" id="1162668.LFE_1003"/>
<protein>
    <submittedName>
        <fullName evidence="2">Putative carboxymuconolactone decarboxylase</fullName>
    </submittedName>
</protein>
<proteinExistence type="predicted"/>
<reference evidence="2 3" key="1">
    <citation type="journal article" date="2012" name="J. Bacteriol.">
        <title>Complete Genome Sequence of Leptospirillum ferrooxidans Strain C2-3, Isolated from a Fresh Volcanic Ash Deposit on the Island of Miyake, Japan.</title>
        <authorList>
            <person name="Fujimura R."/>
            <person name="Sato Y."/>
            <person name="Nishizawa T."/>
            <person name="Oshima K."/>
            <person name="Kim S.-W."/>
            <person name="Hattori M."/>
            <person name="Kamijo T."/>
            <person name="Ohta H."/>
        </authorList>
    </citation>
    <scope>NUCLEOTIDE SEQUENCE [LARGE SCALE GENOMIC DNA]</scope>
    <source>
        <strain evidence="2 3">C2-3</strain>
    </source>
</reference>
<dbReference type="KEGG" id="lfc:LFE_1003"/>
<dbReference type="InterPro" id="IPR003779">
    <property type="entry name" value="CMD-like"/>
</dbReference>
<dbReference type="RefSeq" id="WP_014449197.1">
    <property type="nucleotide sequence ID" value="NC_017094.1"/>
</dbReference>
<dbReference type="InterPro" id="IPR029032">
    <property type="entry name" value="AhpD-like"/>
</dbReference>
<organism evidence="2 3">
    <name type="scientific">Leptospirillum ferrooxidans (strain C2-3)</name>
    <dbReference type="NCBI Taxonomy" id="1162668"/>
    <lineage>
        <taxon>Bacteria</taxon>
        <taxon>Pseudomonadati</taxon>
        <taxon>Nitrospirota</taxon>
        <taxon>Nitrospiria</taxon>
        <taxon>Nitrospirales</taxon>
        <taxon>Nitrospiraceae</taxon>
        <taxon>Leptospirillum</taxon>
    </lineage>
</organism>
<dbReference type="Pfam" id="PF02627">
    <property type="entry name" value="CMD"/>
    <property type="match status" value="1"/>
</dbReference>
<dbReference type="eggNOG" id="COG0599">
    <property type="taxonomic scope" value="Bacteria"/>
</dbReference>
<name>I0IN57_LEPFC</name>
<keyword evidence="3" id="KW-1185">Reference proteome</keyword>
<sequence length="137" mass="15095">MSDDDIRNRYRDLLGFVPENIEKRFSLAGLSGKPDSIGAIERFREEMIHDNPLDRKTQQLVHLAMFLAQGNRAAAMLHVRGALKAGATPAELYGVCETGAIVGGMPVYSLAVDLVHDVLREQGFWERSNPPATSETS</sequence>
<evidence type="ECO:0000313" key="3">
    <source>
        <dbReference type="Proteomes" id="UP000007382"/>
    </source>
</evidence>
<dbReference type="PANTHER" id="PTHR33930">
    <property type="entry name" value="ALKYL HYDROPEROXIDE REDUCTASE AHPD"/>
    <property type="match status" value="1"/>
</dbReference>
<evidence type="ECO:0000313" key="2">
    <source>
        <dbReference type="EMBL" id="BAM06706.1"/>
    </source>
</evidence>
<dbReference type="Proteomes" id="UP000007382">
    <property type="component" value="Chromosome"/>
</dbReference>
<dbReference type="EMBL" id="AP012342">
    <property type="protein sequence ID" value="BAM06706.1"/>
    <property type="molecule type" value="Genomic_DNA"/>
</dbReference>
<dbReference type="PATRIC" id="fig|1162668.3.peg.1160"/>
<dbReference type="GO" id="GO:0051920">
    <property type="term" value="F:peroxiredoxin activity"/>
    <property type="evidence" value="ECO:0007669"/>
    <property type="project" value="InterPro"/>
</dbReference>
<gene>
    <name evidence="2" type="ordered locus">LFE_1003</name>
</gene>
<accession>I0IN57</accession>
<evidence type="ECO:0000259" key="1">
    <source>
        <dbReference type="Pfam" id="PF02627"/>
    </source>
</evidence>
<dbReference type="HOGENOM" id="CLU_139703_0_0_0"/>
<reference evidence="3" key="2">
    <citation type="submission" date="2012-03" db="EMBL/GenBank/DDBJ databases">
        <title>The complete genome sequence of the pioneer microbe on fresh volcanic deposit, Leptospirillum ferrooxidans strain C2-3.</title>
        <authorList>
            <person name="Fujimura R."/>
            <person name="Sato Y."/>
            <person name="Nishizawa T."/>
            <person name="Nanba K."/>
            <person name="Oshima K."/>
            <person name="Hattori M."/>
            <person name="Kamijo T."/>
            <person name="Ohta H."/>
        </authorList>
    </citation>
    <scope>NUCLEOTIDE SEQUENCE [LARGE SCALE GENOMIC DNA]</scope>
    <source>
        <strain evidence="3">C2-3</strain>
    </source>
</reference>
<dbReference type="Gene3D" id="1.20.1290.10">
    <property type="entry name" value="AhpD-like"/>
    <property type="match status" value="1"/>
</dbReference>
<dbReference type="OrthoDB" id="9811161at2"/>
<feature type="domain" description="Carboxymuconolactone decarboxylase-like" evidence="1">
    <location>
        <begin position="38"/>
        <end position="114"/>
    </location>
</feature>
<dbReference type="AlphaFoldDB" id="I0IN57"/>